<reference evidence="2" key="1">
    <citation type="journal article" date="2022" name="Int. J. Mol. Sci.">
        <title>Draft Genome of Tanacetum Coccineum: Genomic Comparison of Closely Related Tanacetum-Family Plants.</title>
        <authorList>
            <person name="Yamashiro T."/>
            <person name="Shiraishi A."/>
            <person name="Nakayama K."/>
            <person name="Satake H."/>
        </authorList>
    </citation>
    <scope>NUCLEOTIDE SEQUENCE</scope>
</reference>
<evidence type="ECO:0000256" key="1">
    <source>
        <dbReference type="SAM" id="MobiDB-lite"/>
    </source>
</evidence>
<sequence>MSTDNHSSRRQKKVPSWFLDHVIGNSSQKKNDNMEQGTTEEIRVEKGGLNEEFRENDVESDKGVFGNVDNSQNQGGNPDAHKDGLRTVIDKGPWMVNNRPLIVQQWNHEIGIQKAEHSKLPLWVRMTDVPLKAWSIDGISALASSLGNPLIMDNMIASMCHNGIGMMDFARVLVEMDVGKDFKKEIKVQYKDGENKIKGIKKVNVTYDWKPAVCTHCKVFGHDYNGCKKRTKTQEEIDIEKKRMEDLERGEKWLIIMLQ</sequence>
<comment type="caution">
    <text evidence="2">The sequence shown here is derived from an EMBL/GenBank/DDBJ whole genome shotgun (WGS) entry which is preliminary data.</text>
</comment>
<proteinExistence type="predicted"/>
<keyword evidence="3" id="KW-1185">Reference proteome</keyword>
<dbReference type="InterPro" id="IPR040256">
    <property type="entry name" value="At4g02000-like"/>
</dbReference>
<accession>A0ABQ5F683</accession>
<feature type="region of interest" description="Disordered" evidence="1">
    <location>
        <begin position="1"/>
        <end position="83"/>
    </location>
</feature>
<organism evidence="2 3">
    <name type="scientific">Tanacetum coccineum</name>
    <dbReference type="NCBI Taxonomy" id="301880"/>
    <lineage>
        <taxon>Eukaryota</taxon>
        <taxon>Viridiplantae</taxon>
        <taxon>Streptophyta</taxon>
        <taxon>Embryophyta</taxon>
        <taxon>Tracheophyta</taxon>
        <taxon>Spermatophyta</taxon>
        <taxon>Magnoliopsida</taxon>
        <taxon>eudicotyledons</taxon>
        <taxon>Gunneridae</taxon>
        <taxon>Pentapetalae</taxon>
        <taxon>asterids</taxon>
        <taxon>campanulids</taxon>
        <taxon>Asterales</taxon>
        <taxon>Asteraceae</taxon>
        <taxon>Asteroideae</taxon>
        <taxon>Anthemideae</taxon>
        <taxon>Anthemidinae</taxon>
        <taxon>Tanacetum</taxon>
    </lineage>
</organism>
<evidence type="ECO:0000313" key="3">
    <source>
        <dbReference type="Proteomes" id="UP001151760"/>
    </source>
</evidence>
<protein>
    <submittedName>
        <fullName evidence="2">RNA-directed DNA polymerase, eukaryota, reverse transcriptase zinc-binding domain protein</fullName>
    </submittedName>
</protein>
<dbReference type="EMBL" id="BQNB010017039">
    <property type="protein sequence ID" value="GJT58679.1"/>
    <property type="molecule type" value="Genomic_DNA"/>
</dbReference>
<dbReference type="Proteomes" id="UP001151760">
    <property type="component" value="Unassembled WGS sequence"/>
</dbReference>
<name>A0ABQ5F683_9ASTR</name>
<gene>
    <name evidence="2" type="ORF">Tco_1002212</name>
</gene>
<keyword evidence="2" id="KW-0695">RNA-directed DNA polymerase</keyword>
<feature type="compositionally biased region" description="Basic and acidic residues" evidence="1">
    <location>
        <begin position="40"/>
        <end position="62"/>
    </location>
</feature>
<reference evidence="2" key="2">
    <citation type="submission" date="2022-01" db="EMBL/GenBank/DDBJ databases">
        <authorList>
            <person name="Yamashiro T."/>
            <person name="Shiraishi A."/>
            <person name="Satake H."/>
            <person name="Nakayama K."/>
        </authorList>
    </citation>
    <scope>NUCLEOTIDE SEQUENCE</scope>
</reference>
<keyword evidence="2" id="KW-0808">Transferase</keyword>
<dbReference type="PANTHER" id="PTHR31286">
    <property type="entry name" value="GLYCINE-RICH CELL WALL STRUCTURAL PROTEIN 1.8-LIKE"/>
    <property type="match status" value="1"/>
</dbReference>
<feature type="compositionally biased region" description="Polar residues" evidence="1">
    <location>
        <begin position="24"/>
        <end position="39"/>
    </location>
</feature>
<evidence type="ECO:0000313" key="2">
    <source>
        <dbReference type="EMBL" id="GJT58679.1"/>
    </source>
</evidence>
<dbReference type="GO" id="GO:0003964">
    <property type="term" value="F:RNA-directed DNA polymerase activity"/>
    <property type="evidence" value="ECO:0007669"/>
    <property type="project" value="UniProtKB-KW"/>
</dbReference>
<keyword evidence="2" id="KW-0548">Nucleotidyltransferase</keyword>
<dbReference type="PANTHER" id="PTHR31286:SF180">
    <property type="entry name" value="OS10G0362600 PROTEIN"/>
    <property type="match status" value="1"/>
</dbReference>